<evidence type="ECO:0000313" key="14">
    <source>
        <dbReference type="Proteomes" id="UP000280307"/>
    </source>
</evidence>
<evidence type="ECO:0000256" key="3">
    <source>
        <dbReference type="ARBA" id="ARBA00022448"/>
    </source>
</evidence>
<reference evidence="13 14" key="1">
    <citation type="submission" date="2018-12" db="EMBL/GenBank/DDBJ databases">
        <title>Genome Sequence of Candidatus Viridilinea halotolerans isolated from saline sulfide-rich spring.</title>
        <authorList>
            <person name="Grouzdev D.S."/>
            <person name="Burganskaya E.I."/>
            <person name="Krutkina M.S."/>
            <person name="Sukhacheva M.V."/>
            <person name="Gorlenko V.M."/>
        </authorList>
    </citation>
    <scope>NUCLEOTIDE SEQUENCE [LARGE SCALE GENOMIC DNA]</scope>
    <source>
        <strain evidence="13">Chok-6</strain>
    </source>
</reference>
<feature type="transmembrane region" description="Helical" evidence="12">
    <location>
        <begin position="119"/>
        <end position="138"/>
    </location>
</feature>
<evidence type="ECO:0000256" key="5">
    <source>
        <dbReference type="ARBA" id="ARBA00022617"/>
    </source>
</evidence>
<name>A0A426U306_9CHLR</name>
<keyword evidence="3" id="KW-0813">Transport</keyword>
<evidence type="ECO:0000256" key="2">
    <source>
        <dbReference type="ARBA" id="ARBA00007543"/>
    </source>
</evidence>
<keyword evidence="7" id="KW-0479">Metal-binding</keyword>
<accession>A0A426U306</accession>
<feature type="transmembrane region" description="Helical" evidence="12">
    <location>
        <begin position="158"/>
        <end position="178"/>
    </location>
</feature>
<evidence type="ECO:0000256" key="9">
    <source>
        <dbReference type="ARBA" id="ARBA00022989"/>
    </source>
</evidence>
<protein>
    <submittedName>
        <fullName evidence="13">Cytochrome d ubiquinol oxidase subunit II</fullName>
    </submittedName>
</protein>
<dbReference type="NCBIfam" id="TIGR00203">
    <property type="entry name" value="cydB"/>
    <property type="match status" value="1"/>
</dbReference>
<sequence length="337" mass="37443">MDLNIVWFILITVLFIGFFILEGFDYGVGMLLPVIGKNDTERRVVINTIGPVWDGNEVWVLTAGGAIFAAFPHWYATLFSGFYLALFLMLVALIVRAVAFEYRSKHDNPTWRMWWDRAIFFGSVVPALLWGVALGNMLRGVPIDADMHYVGTFFDLLNPYALIGGATSLSMFLLHGAIFINLKTSGVIQERSLAMTRRIGPITTVVVAVFIVATYTMTDAFSRLGVNPGGVPIAALGALFGAAYFVHIGRLGWAFVMTCLNIGLAVITIFMALFPRVMVSSLNPEWSLTIYNASSSEKTLTVMTVVAVIFIPLVLIYQGWSYWVFRQRLSVDSELTY</sequence>
<evidence type="ECO:0000256" key="10">
    <source>
        <dbReference type="ARBA" id="ARBA00023004"/>
    </source>
</evidence>
<keyword evidence="10" id="KW-0408">Iron</keyword>
<evidence type="ECO:0000256" key="12">
    <source>
        <dbReference type="SAM" id="Phobius"/>
    </source>
</evidence>
<feature type="transmembrane region" description="Helical" evidence="12">
    <location>
        <begin position="81"/>
        <end position="99"/>
    </location>
</feature>
<comment type="caution">
    <text evidence="13">The sequence shown here is derived from an EMBL/GenBank/DDBJ whole genome shotgun (WGS) entry which is preliminary data.</text>
</comment>
<dbReference type="GO" id="GO:0046872">
    <property type="term" value="F:metal ion binding"/>
    <property type="evidence" value="ECO:0007669"/>
    <property type="project" value="UniProtKB-KW"/>
</dbReference>
<keyword evidence="5" id="KW-0349">Heme</keyword>
<dbReference type="GO" id="GO:0070069">
    <property type="term" value="C:cytochrome complex"/>
    <property type="evidence" value="ECO:0007669"/>
    <property type="project" value="TreeGrafter"/>
</dbReference>
<comment type="similarity">
    <text evidence="2">Belongs to the cytochrome ubiquinol oxidase subunit 2 family.</text>
</comment>
<organism evidence="13 14">
    <name type="scientific">Candidatus Viridilinea halotolerans</name>
    <dbReference type="NCBI Taxonomy" id="2491704"/>
    <lineage>
        <taxon>Bacteria</taxon>
        <taxon>Bacillati</taxon>
        <taxon>Chloroflexota</taxon>
        <taxon>Chloroflexia</taxon>
        <taxon>Chloroflexales</taxon>
        <taxon>Chloroflexineae</taxon>
        <taxon>Oscillochloridaceae</taxon>
        <taxon>Candidatus Viridilinea</taxon>
    </lineage>
</organism>
<keyword evidence="9 12" id="KW-1133">Transmembrane helix</keyword>
<comment type="subcellular location">
    <subcellularLocation>
        <location evidence="1">Cell membrane</location>
        <topology evidence="1">Multi-pass membrane protein</topology>
    </subcellularLocation>
</comment>
<evidence type="ECO:0000256" key="4">
    <source>
        <dbReference type="ARBA" id="ARBA00022475"/>
    </source>
</evidence>
<dbReference type="GO" id="GO:0016682">
    <property type="term" value="F:oxidoreductase activity, acting on diphenols and related substances as donors, oxygen as acceptor"/>
    <property type="evidence" value="ECO:0007669"/>
    <property type="project" value="TreeGrafter"/>
</dbReference>
<dbReference type="PIRSF" id="PIRSF000267">
    <property type="entry name" value="Cyt_oxidse_sub2"/>
    <property type="match status" value="1"/>
</dbReference>
<dbReference type="GO" id="GO:0005886">
    <property type="term" value="C:plasma membrane"/>
    <property type="evidence" value="ECO:0007669"/>
    <property type="project" value="UniProtKB-SubCell"/>
</dbReference>
<dbReference type="PANTHER" id="PTHR43141">
    <property type="entry name" value="CYTOCHROME BD2 SUBUNIT II"/>
    <property type="match status" value="1"/>
</dbReference>
<dbReference type="Proteomes" id="UP000280307">
    <property type="component" value="Unassembled WGS sequence"/>
</dbReference>
<keyword evidence="8" id="KW-0249">Electron transport</keyword>
<proteinExistence type="inferred from homology"/>
<evidence type="ECO:0000256" key="11">
    <source>
        <dbReference type="ARBA" id="ARBA00023136"/>
    </source>
</evidence>
<keyword evidence="4" id="KW-1003">Cell membrane</keyword>
<dbReference type="EMBL" id="RSAS01000295">
    <property type="protein sequence ID" value="RRR74105.1"/>
    <property type="molecule type" value="Genomic_DNA"/>
</dbReference>
<dbReference type="Pfam" id="PF02322">
    <property type="entry name" value="Cyt_bd_oxida_II"/>
    <property type="match status" value="1"/>
</dbReference>
<dbReference type="GO" id="GO:0009055">
    <property type="term" value="F:electron transfer activity"/>
    <property type="evidence" value="ECO:0007669"/>
    <property type="project" value="TreeGrafter"/>
</dbReference>
<keyword evidence="11 12" id="KW-0472">Membrane</keyword>
<dbReference type="InterPro" id="IPR003317">
    <property type="entry name" value="Cyt-d_oxidase_su2"/>
</dbReference>
<feature type="transmembrane region" description="Helical" evidence="12">
    <location>
        <begin position="229"/>
        <end position="246"/>
    </location>
</feature>
<dbReference type="AlphaFoldDB" id="A0A426U306"/>
<keyword evidence="6 12" id="KW-0812">Transmembrane</keyword>
<feature type="transmembrane region" description="Helical" evidence="12">
    <location>
        <begin position="299"/>
        <end position="320"/>
    </location>
</feature>
<evidence type="ECO:0000313" key="13">
    <source>
        <dbReference type="EMBL" id="RRR74105.1"/>
    </source>
</evidence>
<gene>
    <name evidence="13" type="primary">cydB</name>
    <name evidence="13" type="ORF">EI684_07715</name>
</gene>
<evidence type="ECO:0000256" key="7">
    <source>
        <dbReference type="ARBA" id="ARBA00022723"/>
    </source>
</evidence>
<evidence type="ECO:0000256" key="8">
    <source>
        <dbReference type="ARBA" id="ARBA00022982"/>
    </source>
</evidence>
<dbReference type="PANTHER" id="PTHR43141:SF5">
    <property type="entry name" value="CYTOCHROME BD-I UBIQUINOL OXIDASE SUBUNIT 2"/>
    <property type="match status" value="1"/>
</dbReference>
<feature type="transmembrane region" description="Helical" evidence="12">
    <location>
        <begin position="253"/>
        <end position="279"/>
    </location>
</feature>
<feature type="transmembrane region" description="Helical" evidence="12">
    <location>
        <begin position="6"/>
        <end position="35"/>
    </location>
</feature>
<dbReference type="GO" id="GO:0019646">
    <property type="term" value="P:aerobic electron transport chain"/>
    <property type="evidence" value="ECO:0007669"/>
    <property type="project" value="TreeGrafter"/>
</dbReference>
<evidence type="ECO:0000256" key="1">
    <source>
        <dbReference type="ARBA" id="ARBA00004651"/>
    </source>
</evidence>
<evidence type="ECO:0000256" key="6">
    <source>
        <dbReference type="ARBA" id="ARBA00022692"/>
    </source>
</evidence>
<feature type="transmembrane region" description="Helical" evidence="12">
    <location>
        <begin position="199"/>
        <end position="217"/>
    </location>
</feature>